<dbReference type="RefSeq" id="WP_014019174.1">
    <property type="nucleotide sequence ID" value="NC_015914.1"/>
</dbReference>
<dbReference type="OrthoDB" id="596403at2"/>
<accession>G0IWV9</accession>
<dbReference type="InterPro" id="IPR007844">
    <property type="entry name" value="AsmA"/>
</dbReference>
<dbReference type="Pfam" id="PF05170">
    <property type="entry name" value="AsmA"/>
    <property type="match status" value="1"/>
</dbReference>
<protein>
    <submittedName>
        <fullName evidence="3">Outer membrane integrity protein</fullName>
    </submittedName>
</protein>
<sequence length="1003" mass="110195">MKKIAYFIFALFALILLVLVAVPFFFKDKIFDKLDEELDKSVNATVYYDRDKVSLSVFSNFPSLSASLGDFGIKGNPPFQNDTLVNVGEMQVDLDIWSVIFSDNPSLEGIRLKDGQFYVKVLEDGQANYDIMYASEEEEVVDTTSSNFQLGIDLIEIENLDFIYDDRSLDFLMVMSEMNFEGSGDLALDVYDLMVVGEGNIVNVAYEGVEYLTNKVLAIDSEINVDLENMKFGVNEATFKLNDFGFGVDGYLAMPGENIEMDAKFYGQDNDFKSALSLVPGVYSSSFDALKTSGEMDFSGALKGTYNENSFPSFQFGLVIKEGMFQYPDLPRPVQHVNMDLRIANESGNLDYTSIDLSTFSLQFGEQPVSGRLKIKDLVSYEMDGQLKGELDLLEMTSIFPIEDMELKGQLAIDATAKGRYDSVAQIIPVINANIDLSNGYVKSVAYPAPIDNINVRAIANNNTGKMNDFAINIPSFGFELEGEKIDGALKFSDLKEMNYDFAVHGAIDLGKIATIMPMEDVLLEGKIQADLDAKGSYAAIEANRFGALDTKGEMVVNDFYYADKDYPQGVRINEASANFSPKAINLTKMDARLGESPVEASGTLSNYMAFLLSDEGNELKGNLSVYSSNFNVNEWMTESESISEDTTSMEVIALPDNIDFVMDVKADKILYDNLTLNNAQGKMKVKDAVLSLEGFKTDMLGGSIAFDGSYNSKDITKPSFDMTLDISRLGVQDAFKSFVTVQTFAPIAQHVTGDFSTKFSFSGLLGQDMMPILSSLDGSGLIKLAETAIKDSPLIQGITSLTKLDDTATISLKPMNISAKIEDGMLNIPPFELQLWDYPAKIQGSTGFDGRINYLVAIDVPASKFGSKINGLVTNLVGTDLSDTKVPLAFNIGGSYARPNVGLASSETLDSYISNALKSRVGGAKEDVQEKIAADFKAKEDSLKQEFKEKSEVAKDSLVQEASKLVDQTKEKAVNEVKNLLKGFTNRNKPATTEEKETPNPE</sequence>
<evidence type="ECO:0000259" key="2">
    <source>
        <dbReference type="Pfam" id="PF05170"/>
    </source>
</evidence>
<dbReference type="HOGENOM" id="CLU_011472_0_0_10"/>
<organism evidence="3 4">
    <name type="scientific">Cyclobacterium marinum (strain ATCC 25205 / DSM 745 / LMG 13164 / NCIMB 1802)</name>
    <name type="common">Flectobacillus marinus</name>
    <dbReference type="NCBI Taxonomy" id="880070"/>
    <lineage>
        <taxon>Bacteria</taxon>
        <taxon>Pseudomonadati</taxon>
        <taxon>Bacteroidota</taxon>
        <taxon>Cytophagia</taxon>
        <taxon>Cytophagales</taxon>
        <taxon>Cyclobacteriaceae</taxon>
        <taxon>Cyclobacterium</taxon>
    </lineage>
</organism>
<reference evidence="4" key="1">
    <citation type="submission" date="2011-07" db="EMBL/GenBank/DDBJ databases">
        <title>The complete genome of Cyclobacterium marinum DSM 745.</title>
        <authorList>
            <person name="Lucas S."/>
            <person name="Han J."/>
            <person name="Lapidus A."/>
            <person name="Bruce D."/>
            <person name="Goodwin L."/>
            <person name="Pitluck S."/>
            <person name="Peters L."/>
            <person name="Kyrpides N."/>
            <person name="Mavromatis K."/>
            <person name="Ivanova N."/>
            <person name="Ovchinnikova G."/>
            <person name="Chertkov O."/>
            <person name="Detter J.C."/>
            <person name="Tapia R."/>
            <person name="Han C."/>
            <person name="Land M."/>
            <person name="Hauser L."/>
            <person name="Markowitz V."/>
            <person name="Cheng J.-F."/>
            <person name="Hugenholtz P."/>
            <person name="Woyke T."/>
            <person name="Wu D."/>
            <person name="Tindall B."/>
            <person name="Schuetze A."/>
            <person name="Brambilla E."/>
            <person name="Klenk H.-P."/>
            <person name="Eisen J.A."/>
        </authorList>
    </citation>
    <scope>NUCLEOTIDE SEQUENCE [LARGE SCALE GENOMIC DNA]</scope>
    <source>
        <strain evidence="4">ATCC 25205 / DSM 745 / LMG 13164 / NCIMB 1802</strain>
    </source>
</reference>
<dbReference type="PANTHER" id="PTHR30441:SF8">
    <property type="entry name" value="DUF748 DOMAIN-CONTAINING PROTEIN"/>
    <property type="match status" value="1"/>
</dbReference>
<dbReference type="GO" id="GO:0090313">
    <property type="term" value="P:regulation of protein targeting to membrane"/>
    <property type="evidence" value="ECO:0007669"/>
    <property type="project" value="TreeGrafter"/>
</dbReference>
<dbReference type="eggNOG" id="COG2982">
    <property type="taxonomic scope" value="Bacteria"/>
</dbReference>
<dbReference type="GO" id="GO:0005886">
    <property type="term" value="C:plasma membrane"/>
    <property type="evidence" value="ECO:0007669"/>
    <property type="project" value="TreeGrafter"/>
</dbReference>
<dbReference type="Proteomes" id="UP000001635">
    <property type="component" value="Chromosome"/>
</dbReference>
<evidence type="ECO:0000313" key="3">
    <source>
        <dbReference type="EMBL" id="AEL24877.1"/>
    </source>
</evidence>
<evidence type="ECO:0000256" key="1">
    <source>
        <dbReference type="SAM" id="MobiDB-lite"/>
    </source>
</evidence>
<gene>
    <name evidence="3" type="ordered locus">Cycma_1105</name>
</gene>
<dbReference type="STRING" id="880070.Cycma_1105"/>
<dbReference type="EMBL" id="CP002955">
    <property type="protein sequence ID" value="AEL24877.1"/>
    <property type="molecule type" value="Genomic_DNA"/>
</dbReference>
<dbReference type="KEGG" id="cmr:Cycma_1105"/>
<dbReference type="PANTHER" id="PTHR30441">
    <property type="entry name" value="DUF748 DOMAIN-CONTAINING PROTEIN"/>
    <property type="match status" value="1"/>
</dbReference>
<feature type="compositionally biased region" description="Basic and acidic residues" evidence="1">
    <location>
        <begin position="993"/>
        <end position="1003"/>
    </location>
</feature>
<name>G0IWV9_CYCMS</name>
<proteinExistence type="predicted"/>
<dbReference type="InterPro" id="IPR052894">
    <property type="entry name" value="AsmA-related"/>
</dbReference>
<keyword evidence="4" id="KW-1185">Reference proteome</keyword>
<feature type="region of interest" description="Disordered" evidence="1">
    <location>
        <begin position="982"/>
        <end position="1003"/>
    </location>
</feature>
<dbReference type="AlphaFoldDB" id="G0IWV9"/>
<evidence type="ECO:0000313" key="4">
    <source>
        <dbReference type="Proteomes" id="UP000001635"/>
    </source>
</evidence>
<feature type="domain" description="AsmA" evidence="2">
    <location>
        <begin position="661"/>
        <end position="831"/>
    </location>
</feature>